<dbReference type="InterPro" id="IPR001387">
    <property type="entry name" value="Cro/C1-type_HTH"/>
</dbReference>
<accession>A0A1V4A567</accession>
<dbReference type="SUPFAM" id="SSF47413">
    <property type="entry name" value="lambda repressor-like DNA-binding domains"/>
    <property type="match status" value="1"/>
</dbReference>
<dbReference type="AlphaFoldDB" id="A0A1V4A567"/>
<dbReference type="PROSITE" id="PS50943">
    <property type="entry name" value="HTH_CROC1"/>
    <property type="match status" value="1"/>
</dbReference>
<evidence type="ECO:0000313" key="3">
    <source>
        <dbReference type="Proteomes" id="UP000190539"/>
    </source>
</evidence>
<protein>
    <recommendedName>
        <fullName evidence="1">HTH cro/C1-type domain-containing protein</fullName>
    </recommendedName>
</protein>
<dbReference type="Pfam" id="PF01381">
    <property type="entry name" value="HTH_3"/>
    <property type="match status" value="1"/>
</dbReference>
<proteinExistence type="predicted"/>
<name>A0A1V4A567_9ACTN</name>
<evidence type="ECO:0000313" key="2">
    <source>
        <dbReference type="EMBL" id="OON75378.1"/>
    </source>
</evidence>
<comment type="caution">
    <text evidence="2">The sequence shown here is derived from an EMBL/GenBank/DDBJ whole genome shotgun (WGS) entry which is preliminary data.</text>
</comment>
<dbReference type="InterPro" id="IPR010982">
    <property type="entry name" value="Lambda_DNA-bd_dom_sf"/>
</dbReference>
<dbReference type="RefSeq" id="WP_077970691.1">
    <property type="nucleotide sequence ID" value="NZ_CP045178.1"/>
</dbReference>
<gene>
    <name evidence="2" type="ORF">B1H18_23130</name>
</gene>
<reference evidence="2 3" key="1">
    <citation type="submission" date="2017-02" db="EMBL/GenBank/DDBJ databases">
        <title>Draft Genome Sequence of Streptomyces tsukubaensis F601, a Producer of the immunosuppressant tacrolimus FK506.</title>
        <authorList>
            <person name="Zong G."/>
            <person name="Zhong C."/>
            <person name="Fu J."/>
            <person name="Qin R."/>
            <person name="Cao G."/>
        </authorList>
    </citation>
    <scope>NUCLEOTIDE SEQUENCE [LARGE SCALE GENOMIC DNA]</scope>
    <source>
        <strain evidence="2 3">F601</strain>
    </source>
</reference>
<dbReference type="EMBL" id="MVFC01000023">
    <property type="protein sequence ID" value="OON75378.1"/>
    <property type="molecule type" value="Genomic_DNA"/>
</dbReference>
<dbReference type="STRING" id="83656.B1H18_23130"/>
<dbReference type="SMART" id="SM00530">
    <property type="entry name" value="HTH_XRE"/>
    <property type="match status" value="1"/>
</dbReference>
<dbReference type="Gene3D" id="1.10.260.40">
    <property type="entry name" value="lambda repressor-like DNA-binding domains"/>
    <property type="match status" value="1"/>
</dbReference>
<keyword evidence="3" id="KW-1185">Reference proteome</keyword>
<dbReference type="Proteomes" id="UP000190539">
    <property type="component" value="Unassembled WGS sequence"/>
</dbReference>
<dbReference type="CDD" id="cd00093">
    <property type="entry name" value="HTH_XRE"/>
    <property type="match status" value="1"/>
</dbReference>
<sequence>MADRRDRLVRRMKACGYSQERLAHALPVDRTTVGRWVRGEAAPQGFLWPKLARLLKVTPAELESLLSPDETPATATRSEGGDFDDMIRRDFLQLMTMAGAMVSMPTPAASTGSTDYTSMGPHLWQVYSLASSKQSVYPLVRDQAVALSDGLRASHGETHKRLCADAGDLFQLAGEIMFDGNHYTDAAHCYTLAASAAREAGNPDLWACALTRHAFIGLYGDQRYEETAPLVELARDVARRGDTQLSTRHWVSAVQAEVFAAIGDLDSCKRALDEAEEVHSLSGPVHNSGWLRFDGSRLAEERGTCFTKLRHPDLAEDALNAALRQLPPTSRRRGAILADLALIGVQRRDVDQLMSYANEAVCIARQRGSGWVGRKLLGLRKELEPLKSDRRVRDLTEQISALKISG</sequence>
<dbReference type="OrthoDB" id="3831424at2"/>
<evidence type="ECO:0000259" key="1">
    <source>
        <dbReference type="PROSITE" id="PS50943"/>
    </source>
</evidence>
<dbReference type="GO" id="GO:0003677">
    <property type="term" value="F:DNA binding"/>
    <property type="evidence" value="ECO:0007669"/>
    <property type="project" value="InterPro"/>
</dbReference>
<feature type="domain" description="HTH cro/C1-type" evidence="1">
    <location>
        <begin position="8"/>
        <end position="62"/>
    </location>
</feature>
<organism evidence="2 3">
    <name type="scientific">Streptomyces tsukubensis</name>
    <dbReference type="NCBI Taxonomy" id="83656"/>
    <lineage>
        <taxon>Bacteria</taxon>
        <taxon>Bacillati</taxon>
        <taxon>Actinomycetota</taxon>
        <taxon>Actinomycetes</taxon>
        <taxon>Kitasatosporales</taxon>
        <taxon>Streptomycetaceae</taxon>
        <taxon>Streptomyces</taxon>
    </lineage>
</organism>